<dbReference type="Proteomes" id="UP000812031">
    <property type="component" value="Unassembled WGS sequence"/>
</dbReference>
<proteinExistence type="predicted"/>
<feature type="region of interest" description="Disordered" evidence="1">
    <location>
        <begin position="1"/>
        <end position="40"/>
    </location>
</feature>
<organism evidence="2 3">
    <name type="scientific">Flavobacterium taihuense</name>
    <dbReference type="NCBI Taxonomy" id="2857508"/>
    <lineage>
        <taxon>Bacteria</taxon>
        <taxon>Pseudomonadati</taxon>
        <taxon>Bacteroidota</taxon>
        <taxon>Flavobacteriia</taxon>
        <taxon>Flavobacteriales</taxon>
        <taxon>Flavobacteriaceae</taxon>
        <taxon>Flavobacterium</taxon>
    </lineage>
</organism>
<evidence type="ECO:0000313" key="2">
    <source>
        <dbReference type="EMBL" id="MBW4362349.1"/>
    </source>
</evidence>
<sequence>MSDKKKSTVGKKREQSAEQTSKNKKKSAIETAENEEQLTETFTEKKGQFVEELAEIVDLDLENTRIIDVLDHLKNEFTKSVKEVSKSKKVKYTYQDAVSNTTLHSKRDLCIIKADNYLKANPPERNAFIKYLIAYNDYGIKLKEKYFPFELVALLKYYKKADEKKKEGDLYNPFNIKAYRNYVIYMVLKLQGQYTETDDNDLFSVSIKGNREYNPATKIPSILRSFLPIDIKEYDIKRAFPTFIDMELGTDYRHTIYDILDKKKFPQLLNANWPEGSNDYYYYYKCIEELEKVYGGRSYEVLTCERFSEKGRAFRDFTKYEKEFVELFNKENTINNFVRIHDGITVNQSQPIENTTFGLVEFVEKEIPKPQKNPDALKTFYFLDEKGKFKILPTGIHDCIIREGIKRISTPDDHILLIKDSCNVIDPFNHKTDLLILLEEEINEFGEDFITVKNIIAHENKNTIMKALYLIKPYKLIYYQDSQFTFGLPFKNGFFTMGKNGNVEKQEYNPKKGFFRKHVIQTRDFNCTAEIGDLEQFIKKISGENEKSFMTMIGYSVHSYKNPTCSPCIILTDEGADDVTRDGGRGKTVVLNALSQVITSIRKGGFEFDPNYTFVFADLEKGTRLYSIDDVPAGFNYEALYTNILGDINCQRKMMKAEAIEFSESPKFIITSNWIIPYSSANTSTNRRFVEYKFKKYYNKEFTPLNDFGRRFFEDWDADEFNRFYSYIFRCVALFFSEGLIAPKYDKELDTFLVKFRNDAFITEFERILKPLLETKKKFTVTDFYREYNHFENPFKNEKWFHQNNIRDLIDIWLKHHNNTSNYKYWSYSKSHKAWVYNDGNASIKSIINGGKCENSSHKIANLSTLMN</sequence>
<feature type="compositionally biased region" description="Basic and acidic residues" evidence="1">
    <location>
        <begin position="1"/>
        <end position="16"/>
    </location>
</feature>
<keyword evidence="3" id="KW-1185">Reference proteome</keyword>
<name>A0ABS6Y0G8_9FLAO</name>
<accession>A0ABS6Y0G8</accession>
<evidence type="ECO:0000313" key="3">
    <source>
        <dbReference type="Proteomes" id="UP000812031"/>
    </source>
</evidence>
<reference evidence="2 3" key="1">
    <citation type="submission" date="2021-07" db="EMBL/GenBank/DDBJ databases">
        <title>Flavobacterium sp. nov. isolated from sediment on the Taihu Lake.</title>
        <authorList>
            <person name="Qu J.-H."/>
        </authorList>
    </citation>
    <scope>NUCLEOTIDE SEQUENCE [LARGE SCALE GENOMIC DNA]</scope>
    <source>
        <strain evidence="2 3">NAS39</strain>
    </source>
</reference>
<evidence type="ECO:0000256" key="1">
    <source>
        <dbReference type="SAM" id="MobiDB-lite"/>
    </source>
</evidence>
<protein>
    <submittedName>
        <fullName evidence="2">Uncharacterized protein</fullName>
    </submittedName>
</protein>
<comment type="caution">
    <text evidence="2">The sequence shown here is derived from an EMBL/GenBank/DDBJ whole genome shotgun (WGS) entry which is preliminary data.</text>
</comment>
<dbReference type="EMBL" id="JAHWYN010000022">
    <property type="protein sequence ID" value="MBW4362349.1"/>
    <property type="molecule type" value="Genomic_DNA"/>
</dbReference>
<dbReference type="RefSeq" id="WP_219318835.1">
    <property type="nucleotide sequence ID" value="NZ_JAHWYN010000022.1"/>
</dbReference>
<gene>
    <name evidence="2" type="ORF">KZH69_17815</name>
</gene>